<feature type="compositionally biased region" description="Polar residues" evidence="2">
    <location>
        <begin position="675"/>
        <end position="694"/>
    </location>
</feature>
<dbReference type="Gene3D" id="1.20.960.40">
    <property type="match status" value="1"/>
</dbReference>
<feature type="compositionally biased region" description="Low complexity" evidence="2">
    <location>
        <begin position="572"/>
        <end position="585"/>
    </location>
</feature>
<keyword evidence="1" id="KW-0175">Coiled coil</keyword>
<organism evidence="3 4">
    <name type="scientific">[Myrmecia] bisecta</name>
    <dbReference type="NCBI Taxonomy" id="41462"/>
    <lineage>
        <taxon>Eukaryota</taxon>
        <taxon>Viridiplantae</taxon>
        <taxon>Chlorophyta</taxon>
        <taxon>core chlorophytes</taxon>
        <taxon>Trebouxiophyceae</taxon>
        <taxon>Trebouxiales</taxon>
        <taxon>Trebouxiaceae</taxon>
        <taxon>Myrmecia</taxon>
    </lineage>
</organism>
<feature type="region of interest" description="Disordered" evidence="2">
    <location>
        <begin position="675"/>
        <end position="720"/>
    </location>
</feature>
<feature type="coiled-coil region" evidence="1">
    <location>
        <begin position="200"/>
        <end position="353"/>
    </location>
</feature>
<accession>A0AAW1R5Z0</accession>
<reference evidence="3 4" key="1">
    <citation type="journal article" date="2024" name="Nat. Commun.">
        <title>Phylogenomics reveals the evolutionary origins of lichenization in chlorophyte algae.</title>
        <authorList>
            <person name="Puginier C."/>
            <person name="Libourel C."/>
            <person name="Otte J."/>
            <person name="Skaloud P."/>
            <person name="Haon M."/>
            <person name="Grisel S."/>
            <person name="Petersen M."/>
            <person name="Berrin J.G."/>
            <person name="Delaux P.M."/>
            <person name="Dal Grande F."/>
            <person name="Keller J."/>
        </authorList>
    </citation>
    <scope>NUCLEOTIDE SEQUENCE [LARGE SCALE GENOMIC DNA]</scope>
    <source>
        <strain evidence="3 4">SAG 2043</strain>
    </source>
</reference>
<dbReference type="PANTHER" id="PTHR39063:SF1">
    <property type="entry name" value="OFD1 CENTRIOLE AND CENTRIOLAR SATELLITE PROTEIN"/>
    <property type="match status" value="1"/>
</dbReference>
<dbReference type="GO" id="GO:0005576">
    <property type="term" value="C:extracellular region"/>
    <property type="evidence" value="ECO:0007669"/>
    <property type="project" value="GOC"/>
</dbReference>
<evidence type="ECO:0000256" key="2">
    <source>
        <dbReference type="SAM" id="MobiDB-lite"/>
    </source>
</evidence>
<evidence type="ECO:0008006" key="5">
    <source>
        <dbReference type="Google" id="ProtNLM"/>
    </source>
</evidence>
<dbReference type="InterPro" id="IPR006594">
    <property type="entry name" value="LisH"/>
</dbReference>
<keyword evidence="4" id="KW-1185">Reference proteome</keyword>
<dbReference type="PANTHER" id="PTHR39063">
    <property type="entry name" value="ORAL-FACIAL-DIGITAL SYNDROME 1 PROTEIN HOMOLOG"/>
    <property type="match status" value="1"/>
</dbReference>
<dbReference type="Pfam" id="PF16045">
    <property type="entry name" value="LisH_2"/>
    <property type="match status" value="1"/>
</dbReference>
<feature type="region of interest" description="Disordered" evidence="2">
    <location>
        <begin position="570"/>
        <end position="594"/>
    </location>
</feature>
<dbReference type="PROSITE" id="PS50896">
    <property type="entry name" value="LISH"/>
    <property type="match status" value="1"/>
</dbReference>
<dbReference type="InterPro" id="IPR055289">
    <property type="entry name" value="OFD1"/>
</dbReference>
<dbReference type="EMBL" id="JALJOR010000001">
    <property type="protein sequence ID" value="KAK9829063.1"/>
    <property type="molecule type" value="Genomic_DNA"/>
</dbReference>
<protein>
    <recommendedName>
        <fullName evidence="5">LisH domain-containing protein</fullName>
    </recommendedName>
</protein>
<feature type="region of interest" description="Disordered" evidence="2">
    <location>
        <begin position="760"/>
        <end position="825"/>
    </location>
</feature>
<sequence>MAHPTWVEGRANTGLNVNDFKLQLYSQLKSSGVLSTLKTQLRSQVLNKLQTEHGAAIAPAQQAQQNLWRRAMNSIVAEYLAASRYDYTLSVFQPECGLSSAAPFTHAEILQVLHIEEATPLHLALAKRGVHAKDPAGSPPQQCFALSLLEAVAELSSRRTAHESATQTSEGPGAARLGLQLTQLEDAYLTRADSERQKPFDTLEARMARYRQECDQRVKEEVAMQVERVRELELSAVRLEEADRHRKALEGEREALDRLHQAKLGKLREREELTTERLQRQQRDVENVAFEHRQRILREEDRLRAAKAEWEADMGALQERLRHREQHAESREKAVLLRENEAERRTAEALEAAASAHVTARKEVEKEYSVQRESIRRERVALETDRVRVLELKNDTAAELAEARLTRERLRAAEAARAEAESRAGVHAAAEECLMLQVQELRRALAEANEQLRHGGKLPSSVLRQLAGIENRGDRIRAVHDDSHQQPYGWQAEALRLEAVVRQLKRQAGQLAHDLAASQARENFWRGTAQAADRIVDEAVAGREGSLQAVEEARLALMASERDLQELRDQLDQAQQQRAGSQAGGVTSTAQASPARGMGFPFPMHGSLAHTEQGALVQSFGARSAGSHRLDEVLRAEERLKSEVVAFKRRVEAQRDASAHHMRRVMAGIVQLQDESATSDMTSFSSDNGTSFISDSRHATPARAPPSLSGADAAMREPGYETDVESVASVIKSLASEELNMPASSRAQDGVLEVLGVAPSQEASTHATPRTDPHPLDNSDAYLSDPESSLPAKLPSAEDGSIGSLSADDFFGRNGTGSDSEDSVF</sequence>
<evidence type="ECO:0000313" key="4">
    <source>
        <dbReference type="Proteomes" id="UP001489004"/>
    </source>
</evidence>
<evidence type="ECO:0000256" key="1">
    <source>
        <dbReference type="SAM" id="Coils"/>
    </source>
</evidence>
<name>A0AAW1R5Z0_9CHLO</name>
<gene>
    <name evidence="3" type="ORF">WJX72_003703</name>
</gene>
<dbReference type="GO" id="GO:0060287">
    <property type="term" value="P:epithelial cilium movement involved in determination of left/right asymmetry"/>
    <property type="evidence" value="ECO:0007669"/>
    <property type="project" value="TreeGrafter"/>
</dbReference>
<dbReference type="GO" id="GO:0036064">
    <property type="term" value="C:ciliary basal body"/>
    <property type="evidence" value="ECO:0007669"/>
    <property type="project" value="TreeGrafter"/>
</dbReference>
<dbReference type="SMART" id="SM00667">
    <property type="entry name" value="LisH"/>
    <property type="match status" value="1"/>
</dbReference>
<dbReference type="AlphaFoldDB" id="A0AAW1R5Z0"/>
<comment type="caution">
    <text evidence="3">The sequence shown here is derived from an EMBL/GenBank/DDBJ whole genome shotgun (WGS) entry which is preliminary data.</text>
</comment>
<evidence type="ECO:0000313" key="3">
    <source>
        <dbReference type="EMBL" id="KAK9829063.1"/>
    </source>
</evidence>
<proteinExistence type="predicted"/>
<feature type="coiled-coil region" evidence="1">
    <location>
        <begin position="393"/>
        <end position="451"/>
    </location>
</feature>
<dbReference type="Proteomes" id="UP001489004">
    <property type="component" value="Unassembled WGS sequence"/>
</dbReference>